<dbReference type="Pfam" id="PF01381">
    <property type="entry name" value="HTH_3"/>
    <property type="match status" value="1"/>
</dbReference>
<dbReference type="InterPro" id="IPR001387">
    <property type="entry name" value="Cro/C1-type_HTH"/>
</dbReference>
<dbReference type="Gene3D" id="1.10.260.40">
    <property type="entry name" value="lambda repressor-like DNA-binding domains"/>
    <property type="match status" value="1"/>
</dbReference>
<proteinExistence type="predicted"/>
<dbReference type="SUPFAM" id="SSF47413">
    <property type="entry name" value="lambda repressor-like DNA-binding domains"/>
    <property type="match status" value="1"/>
</dbReference>
<evidence type="ECO:0000313" key="3">
    <source>
        <dbReference type="Proteomes" id="UP001235269"/>
    </source>
</evidence>
<gene>
    <name evidence="2" type="ORF">QO005_001820</name>
</gene>
<dbReference type="InterPro" id="IPR010982">
    <property type="entry name" value="Lambda_DNA-bd_dom_sf"/>
</dbReference>
<feature type="domain" description="HTH cro/C1-type" evidence="1">
    <location>
        <begin position="51"/>
        <end position="105"/>
    </location>
</feature>
<dbReference type="RefSeq" id="WP_307157666.1">
    <property type="nucleotide sequence ID" value="NZ_JAUSWH010000004.1"/>
</dbReference>
<reference evidence="2 3" key="1">
    <citation type="submission" date="2023-07" db="EMBL/GenBank/DDBJ databases">
        <title>Genomic Encyclopedia of Type Strains, Phase IV (KMG-IV): sequencing the most valuable type-strain genomes for metagenomic binning, comparative biology and taxonomic classification.</title>
        <authorList>
            <person name="Goeker M."/>
        </authorList>
    </citation>
    <scope>NUCLEOTIDE SEQUENCE [LARGE SCALE GENOMIC DNA]</scope>
    <source>
        <strain evidence="2 3">DSM 100301</strain>
    </source>
</reference>
<organism evidence="2 3">
    <name type="scientific">Rhizobium paknamense</name>
    <dbReference type="NCBI Taxonomy" id="1206817"/>
    <lineage>
        <taxon>Bacteria</taxon>
        <taxon>Pseudomonadati</taxon>
        <taxon>Pseudomonadota</taxon>
        <taxon>Alphaproteobacteria</taxon>
        <taxon>Hyphomicrobiales</taxon>
        <taxon>Rhizobiaceae</taxon>
        <taxon>Rhizobium/Agrobacterium group</taxon>
        <taxon>Rhizobium</taxon>
    </lineage>
</organism>
<evidence type="ECO:0000259" key="1">
    <source>
        <dbReference type="PROSITE" id="PS50943"/>
    </source>
</evidence>
<dbReference type="Proteomes" id="UP001235269">
    <property type="component" value="Unassembled WGS sequence"/>
</dbReference>
<dbReference type="PROSITE" id="PS50943">
    <property type="entry name" value="HTH_CROC1"/>
    <property type="match status" value="1"/>
</dbReference>
<accession>A0ABU0IBB2</accession>
<comment type="caution">
    <text evidence="2">The sequence shown here is derived from an EMBL/GenBank/DDBJ whole genome shotgun (WGS) entry which is preliminary data.</text>
</comment>
<dbReference type="SMART" id="SM00530">
    <property type="entry name" value="HTH_XRE"/>
    <property type="match status" value="1"/>
</dbReference>
<dbReference type="CDD" id="cd00093">
    <property type="entry name" value="HTH_XRE"/>
    <property type="match status" value="1"/>
</dbReference>
<evidence type="ECO:0000313" key="2">
    <source>
        <dbReference type="EMBL" id="MDQ0455486.1"/>
    </source>
</evidence>
<sequence>MNLPVLRTTPDFHFRAIFDIHIYSNHPRGSAMGSRNAKRVDPIDAKIGERVRLRRVMLGLTQQKLGQELGVTFQQVQKYEGGYNRISPNRMNIISRVLHVPVGYFFDDTSEQDCRPETAEDSEDLIRFASSREGRELNMAFPKIKDKTIRDKVLELMRTLAQNPTDAGGLETGT</sequence>
<name>A0ABU0IBB2_9HYPH</name>
<dbReference type="EMBL" id="JAUSWH010000004">
    <property type="protein sequence ID" value="MDQ0455486.1"/>
    <property type="molecule type" value="Genomic_DNA"/>
</dbReference>
<protein>
    <submittedName>
        <fullName evidence="2">Transcriptional regulator with XRE-family HTH domain</fullName>
    </submittedName>
</protein>
<keyword evidence="3" id="KW-1185">Reference proteome</keyword>